<evidence type="ECO:0000313" key="2">
    <source>
        <dbReference type="Proteomes" id="UP000615446"/>
    </source>
</evidence>
<reference evidence="1" key="1">
    <citation type="submission" date="2019-10" db="EMBL/GenBank/DDBJ databases">
        <title>Conservation and host-specific expression of non-tandemly repeated heterogenous ribosome RNA gene in arbuscular mycorrhizal fungi.</title>
        <authorList>
            <person name="Maeda T."/>
            <person name="Kobayashi Y."/>
            <person name="Nakagawa T."/>
            <person name="Ezawa T."/>
            <person name="Yamaguchi K."/>
            <person name="Bino T."/>
            <person name="Nishimoto Y."/>
            <person name="Shigenobu S."/>
            <person name="Kawaguchi M."/>
        </authorList>
    </citation>
    <scope>NUCLEOTIDE SEQUENCE</scope>
    <source>
        <strain evidence="1">HR1</strain>
    </source>
</reference>
<name>A0A8H3QNK2_9GLOM</name>
<gene>
    <name evidence="1" type="ORF">RCL2_001341400</name>
</gene>
<dbReference type="EMBL" id="BLAL01000160">
    <property type="protein sequence ID" value="GES86358.1"/>
    <property type="molecule type" value="Genomic_DNA"/>
</dbReference>
<protein>
    <submittedName>
        <fullName evidence="1">Uncharacterized protein</fullName>
    </submittedName>
</protein>
<accession>A0A8H3QNK2</accession>
<organism evidence="1 2">
    <name type="scientific">Rhizophagus clarus</name>
    <dbReference type="NCBI Taxonomy" id="94130"/>
    <lineage>
        <taxon>Eukaryota</taxon>
        <taxon>Fungi</taxon>
        <taxon>Fungi incertae sedis</taxon>
        <taxon>Mucoromycota</taxon>
        <taxon>Glomeromycotina</taxon>
        <taxon>Glomeromycetes</taxon>
        <taxon>Glomerales</taxon>
        <taxon>Glomeraceae</taxon>
        <taxon>Rhizophagus</taxon>
    </lineage>
</organism>
<comment type="caution">
    <text evidence="1">The sequence shown here is derived from an EMBL/GenBank/DDBJ whole genome shotgun (WGS) entry which is preliminary data.</text>
</comment>
<proteinExistence type="predicted"/>
<dbReference type="AlphaFoldDB" id="A0A8H3QNK2"/>
<sequence>MHAKKSPKLQRIKPNDPINAYKLMFKKHPIDSCIDSSLDIGNDDDDIEGYSKNLKNGFNVENSNFSSEYELNE</sequence>
<dbReference type="Proteomes" id="UP000615446">
    <property type="component" value="Unassembled WGS sequence"/>
</dbReference>
<evidence type="ECO:0000313" key="1">
    <source>
        <dbReference type="EMBL" id="GES86358.1"/>
    </source>
</evidence>